<comment type="caution">
    <text evidence="1">The sequence shown here is derived from an EMBL/GenBank/DDBJ whole genome shotgun (WGS) entry which is preliminary data.</text>
</comment>
<evidence type="ECO:0000313" key="2">
    <source>
        <dbReference type="Proteomes" id="UP000828941"/>
    </source>
</evidence>
<sequence>MATLESALSAFATYRCSTKSFSSPKPLDSIKLHPSNSHLTLSRNSIFSSCLSSNNSSGKHCFELFFSALQELATEEKPEGIQVTNVKKKLYVFNLPWSLSAVDIKNLFGECGTVKDVQIIKKKDGRRRGFAFVTMASREDAEAAIKKFHSHELSSRTIRVELAKSGPPSQRPPDFPVDETRYKIHAANLARKVRSTHLREFITENFKTPASARVVFDGPNGRSTGYGFVSFVTKEEAEAAISTLNGKELMGRPIILKLSHKNVERAGSEKEQGYDGQVEES</sequence>
<evidence type="ECO:0000313" key="1">
    <source>
        <dbReference type="EMBL" id="KAI4328065.1"/>
    </source>
</evidence>
<gene>
    <name evidence="1" type="ORF">L6164_020456</name>
</gene>
<proteinExistence type="predicted"/>
<dbReference type="Proteomes" id="UP000828941">
    <property type="component" value="Chromosome 8"/>
</dbReference>
<reference evidence="1 2" key="1">
    <citation type="journal article" date="2022" name="DNA Res.">
        <title>Chromosomal-level genome assembly of the orchid tree Bauhinia variegata (Leguminosae; Cercidoideae) supports the allotetraploid origin hypothesis of Bauhinia.</title>
        <authorList>
            <person name="Zhong Y."/>
            <person name="Chen Y."/>
            <person name="Zheng D."/>
            <person name="Pang J."/>
            <person name="Liu Y."/>
            <person name="Luo S."/>
            <person name="Meng S."/>
            <person name="Qian L."/>
            <person name="Wei D."/>
            <person name="Dai S."/>
            <person name="Zhou R."/>
        </authorList>
    </citation>
    <scope>NUCLEOTIDE SEQUENCE [LARGE SCALE GENOMIC DNA]</scope>
    <source>
        <strain evidence="1">BV-YZ2020</strain>
    </source>
</reference>
<protein>
    <submittedName>
        <fullName evidence="1">Uncharacterized protein</fullName>
    </submittedName>
</protein>
<dbReference type="EMBL" id="CM039433">
    <property type="protein sequence ID" value="KAI4328065.1"/>
    <property type="molecule type" value="Genomic_DNA"/>
</dbReference>
<organism evidence="1 2">
    <name type="scientific">Bauhinia variegata</name>
    <name type="common">Purple orchid tree</name>
    <name type="synonym">Phanera variegata</name>
    <dbReference type="NCBI Taxonomy" id="167791"/>
    <lineage>
        <taxon>Eukaryota</taxon>
        <taxon>Viridiplantae</taxon>
        <taxon>Streptophyta</taxon>
        <taxon>Embryophyta</taxon>
        <taxon>Tracheophyta</taxon>
        <taxon>Spermatophyta</taxon>
        <taxon>Magnoliopsida</taxon>
        <taxon>eudicotyledons</taxon>
        <taxon>Gunneridae</taxon>
        <taxon>Pentapetalae</taxon>
        <taxon>rosids</taxon>
        <taxon>fabids</taxon>
        <taxon>Fabales</taxon>
        <taxon>Fabaceae</taxon>
        <taxon>Cercidoideae</taxon>
        <taxon>Cercideae</taxon>
        <taxon>Bauhiniinae</taxon>
        <taxon>Bauhinia</taxon>
    </lineage>
</organism>
<name>A0ACB9MVY4_BAUVA</name>
<keyword evidence="2" id="KW-1185">Reference proteome</keyword>
<accession>A0ACB9MVY4</accession>